<dbReference type="PANTHER" id="PTHR40086:SF1">
    <property type="entry name" value="CELL CYCLE REGULATOR CCRZ"/>
    <property type="match status" value="1"/>
</dbReference>
<reference evidence="2 3" key="1">
    <citation type="submission" date="2014-02" db="EMBL/GenBank/DDBJ databases">
        <title>Comparative genomics of Haemophilus parasuis isolated from pig lungs.</title>
        <authorList>
            <person name="Kittichotirat W."/>
            <person name="Bumgarner R.E."/>
            <person name="Lawrence P."/>
        </authorList>
    </citation>
    <scope>NUCLEOTIDE SEQUENCE [LARGE SCALE GENOMIC DNA]</scope>
    <source>
        <strain evidence="2 3">HPS10</strain>
    </source>
</reference>
<feature type="domain" description="Aminoglycoside phosphotransferase" evidence="1">
    <location>
        <begin position="31"/>
        <end position="227"/>
    </location>
</feature>
<dbReference type="Gene3D" id="3.90.1200.10">
    <property type="match status" value="1"/>
</dbReference>
<gene>
    <name evidence="2" type="ORF">HPS10_05325</name>
</gene>
<dbReference type="SUPFAM" id="SSF56112">
    <property type="entry name" value="Protein kinase-like (PK-like)"/>
    <property type="match status" value="1"/>
</dbReference>
<protein>
    <submittedName>
        <fullName evidence="2">Choline kinase</fullName>
    </submittedName>
</protein>
<organism evidence="2 3">
    <name type="scientific">Glaesserella parasuis HPS10</name>
    <dbReference type="NCBI Taxonomy" id="1450514"/>
    <lineage>
        <taxon>Bacteria</taxon>
        <taxon>Pseudomonadati</taxon>
        <taxon>Pseudomonadota</taxon>
        <taxon>Gammaproteobacteria</taxon>
        <taxon>Pasteurellales</taxon>
        <taxon>Pasteurellaceae</taxon>
        <taxon>Glaesserella</taxon>
    </lineage>
</organism>
<dbReference type="Gene3D" id="3.30.200.20">
    <property type="entry name" value="Phosphorylase Kinase, domain 1"/>
    <property type="match status" value="1"/>
</dbReference>
<dbReference type="EMBL" id="JDSO01000054">
    <property type="protein sequence ID" value="KDB48019.1"/>
    <property type="molecule type" value="Genomic_DNA"/>
</dbReference>
<dbReference type="InterPro" id="IPR011009">
    <property type="entry name" value="Kinase-like_dom_sf"/>
</dbReference>
<sequence>MMALQWLEQQQQQAVSSVTKLAGLTACSHLVELANGERYVLRSQTQQATDYGIDYQQEVAFLRLIEPLGFAPKIIYANETSALLAWINGQTPSHFSQPLLAKLADQLASLHRFDWQAVRSTQNLTRLNLAERCQFLWQNLPLKMQNSLNFTPPFKQISPYKQTICHHDIHLANLVEQDEKLFLIDWEYAAISDPALELALLFHYNPLSAEQKAFFLARYFAKSGFDPTACVAKMVEYQPEIEKLNRLWFRLSHFLDTIFQT</sequence>
<dbReference type="InterPro" id="IPR002575">
    <property type="entry name" value="Aminoglycoside_PTrfase"/>
</dbReference>
<keyword evidence="2" id="KW-0808">Transferase</keyword>
<dbReference type="CDD" id="cd05151">
    <property type="entry name" value="ChoK-like"/>
    <property type="match status" value="1"/>
</dbReference>
<evidence type="ECO:0000313" key="3">
    <source>
        <dbReference type="Proteomes" id="UP000027036"/>
    </source>
</evidence>
<dbReference type="GO" id="GO:0016301">
    <property type="term" value="F:kinase activity"/>
    <property type="evidence" value="ECO:0007669"/>
    <property type="project" value="UniProtKB-KW"/>
</dbReference>
<dbReference type="InterPro" id="IPR052077">
    <property type="entry name" value="CcrZ_PhaseVar_Mediator"/>
</dbReference>
<dbReference type="PANTHER" id="PTHR40086">
    <property type="entry name" value="PHOSPHOTRANSFERASE YTMP-RELATED"/>
    <property type="match status" value="1"/>
</dbReference>
<name>A0A836MEC5_GLAPU</name>
<keyword evidence="2" id="KW-0418">Kinase</keyword>
<evidence type="ECO:0000313" key="2">
    <source>
        <dbReference type="EMBL" id="KDB48019.1"/>
    </source>
</evidence>
<evidence type="ECO:0000259" key="1">
    <source>
        <dbReference type="Pfam" id="PF01636"/>
    </source>
</evidence>
<dbReference type="Proteomes" id="UP000027036">
    <property type="component" value="Unassembled WGS sequence"/>
</dbReference>
<comment type="caution">
    <text evidence="2">The sequence shown here is derived from an EMBL/GenBank/DDBJ whole genome shotgun (WGS) entry which is preliminary data.</text>
</comment>
<dbReference type="AlphaFoldDB" id="A0A836MEC5"/>
<accession>A0A836MEC5</accession>
<dbReference type="Pfam" id="PF01636">
    <property type="entry name" value="APH"/>
    <property type="match status" value="1"/>
</dbReference>
<proteinExistence type="predicted"/>